<feature type="domain" description="Glucose-methanol-choline oxidoreductase N-terminal" evidence="7">
    <location>
        <begin position="84"/>
        <end position="107"/>
    </location>
</feature>
<evidence type="ECO:0000313" key="10">
    <source>
        <dbReference type="Proteomes" id="UP000053060"/>
    </source>
</evidence>
<dbReference type="PATRIC" id="fig|1441730.3.peg.969"/>
<sequence length="486" mass="50793">MIPAHADVVIVGGGSCGCVLAAGLGDDPDRTVLLLEEGAAFGSASAVPCAIRDAAVLPVGPESPWTADFPARLTQDVEATVTRGRVLGGSGAVNGAYFVRARPDDFASWPASWSYEEVLPYFRAVETDADIPGDLHGSSGPIPVARVPRERMHPLSRAFVDAAEGAGFTPVADLNAPGPDGVGAVPSNVRDGTRVGPFLAYLAPVLDRPNLTVAGGVTATRIVTADGRAVGVEIAGPDGPRTISAGHVIVAAGAVRSPQLLMLSGIGPADELRRLGIDPLHDLPAVGRDFSDHPEFTLPYRFRPGLPPHTVLLETVLHTENLELRPYTAAFGAAIPGSGVADPVLGVVLTRPRSRGRIVLDERDPRRPPLLDYRYLTDPADRHALEEGVRLAADLLAATTGVVEAGSVDVSGGRLGTSLHLSGTCRMGDDEHAVVDEWCRVRGIEGLSVVDTSVFPQVPSRGPHATAVMLAHRVAARARDALPHTV</sequence>
<proteinExistence type="inferred from homology"/>
<dbReference type="EMBL" id="AZXY01000001">
    <property type="protein sequence ID" value="KSZ60693.1"/>
    <property type="molecule type" value="Genomic_DNA"/>
</dbReference>
<name>A0A0V9URV0_9NOCA</name>
<dbReference type="Gene3D" id="3.50.50.60">
    <property type="entry name" value="FAD/NAD(P)-binding domain"/>
    <property type="match status" value="1"/>
</dbReference>
<dbReference type="InterPro" id="IPR000172">
    <property type="entry name" value="GMC_OxRdtase_N"/>
</dbReference>
<dbReference type="RefSeq" id="WP_060650760.1">
    <property type="nucleotide sequence ID" value="NZ_AZXY01000001.1"/>
</dbReference>
<organism evidence="9 10">
    <name type="scientific">Rhodococcus pyridinivorans KG-16</name>
    <dbReference type="NCBI Taxonomy" id="1441730"/>
    <lineage>
        <taxon>Bacteria</taxon>
        <taxon>Bacillati</taxon>
        <taxon>Actinomycetota</taxon>
        <taxon>Actinomycetes</taxon>
        <taxon>Mycobacteriales</taxon>
        <taxon>Nocardiaceae</taxon>
        <taxon>Rhodococcus</taxon>
    </lineage>
</organism>
<evidence type="ECO:0000256" key="3">
    <source>
        <dbReference type="ARBA" id="ARBA00022630"/>
    </source>
</evidence>
<feature type="domain" description="Glucose-methanol-choline oxidoreductase N-terminal" evidence="8">
    <location>
        <begin position="253"/>
        <end position="267"/>
    </location>
</feature>
<evidence type="ECO:0000256" key="2">
    <source>
        <dbReference type="ARBA" id="ARBA00010790"/>
    </source>
</evidence>
<dbReference type="SUPFAM" id="SSF51905">
    <property type="entry name" value="FAD/NAD(P)-binding domain"/>
    <property type="match status" value="1"/>
</dbReference>
<feature type="binding site" evidence="5">
    <location>
        <position position="86"/>
    </location>
    <ligand>
        <name>FAD</name>
        <dbReference type="ChEBI" id="CHEBI:57692"/>
    </ligand>
</feature>
<gene>
    <name evidence="9" type="ORF">Z045_04635</name>
</gene>
<dbReference type="PIRSF" id="PIRSF000137">
    <property type="entry name" value="Alcohol_oxidase"/>
    <property type="match status" value="1"/>
</dbReference>
<dbReference type="NCBIfam" id="TIGR03970">
    <property type="entry name" value="Rv0697"/>
    <property type="match status" value="1"/>
</dbReference>
<dbReference type="Pfam" id="PF05199">
    <property type="entry name" value="GMC_oxred_C"/>
    <property type="match status" value="1"/>
</dbReference>
<evidence type="ECO:0000256" key="5">
    <source>
        <dbReference type="PIRSR" id="PIRSR000137-2"/>
    </source>
</evidence>
<comment type="similarity">
    <text evidence="2 6">Belongs to the GMC oxidoreductase family.</text>
</comment>
<comment type="caution">
    <text evidence="9">The sequence shown here is derived from an EMBL/GenBank/DDBJ whole genome shotgun (WGS) entry which is preliminary data.</text>
</comment>
<evidence type="ECO:0000313" key="9">
    <source>
        <dbReference type="EMBL" id="KSZ60693.1"/>
    </source>
</evidence>
<dbReference type="PROSITE" id="PS00624">
    <property type="entry name" value="GMC_OXRED_2"/>
    <property type="match status" value="1"/>
</dbReference>
<dbReference type="PANTHER" id="PTHR11552:SF147">
    <property type="entry name" value="CHOLINE DEHYDROGENASE, MITOCHONDRIAL"/>
    <property type="match status" value="1"/>
</dbReference>
<dbReference type="PROSITE" id="PS00623">
    <property type="entry name" value="GMC_OXRED_1"/>
    <property type="match status" value="1"/>
</dbReference>
<dbReference type="GO" id="GO:0016614">
    <property type="term" value="F:oxidoreductase activity, acting on CH-OH group of donors"/>
    <property type="evidence" value="ECO:0007669"/>
    <property type="project" value="InterPro"/>
</dbReference>
<dbReference type="AlphaFoldDB" id="A0A0V9URV0"/>
<dbReference type="Proteomes" id="UP000053060">
    <property type="component" value="Unassembled WGS sequence"/>
</dbReference>
<dbReference type="InterPro" id="IPR023978">
    <property type="entry name" value="GMC_oxidoreductase_bact"/>
</dbReference>
<reference evidence="9 10" key="2">
    <citation type="journal article" date="2016" name="Genome Announc.">
        <title>Draft Genome Sequence of a Versatile Hydrocarbon-Degrading Bacterium, Rhodococcus pyridinivorans Strain KG-16, Collected from Oil Fields in India.</title>
        <authorList>
            <person name="Aggarwal R.K."/>
            <person name="Dawar C."/>
            <person name="Phanindranath R."/>
            <person name="Mutnuri L."/>
            <person name="Dayal A.M."/>
        </authorList>
    </citation>
    <scope>NUCLEOTIDE SEQUENCE [LARGE SCALE GENOMIC DNA]</scope>
    <source>
        <strain evidence="9 10">KG-16</strain>
    </source>
</reference>
<dbReference type="InterPro" id="IPR036188">
    <property type="entry name" value="FAD/NAD-bd_sf"/>
</dbReference>
<dbReference type="GO" id="GO:0050660">
    <property type="term" value="F:flavin adenine dinucleotide binding"/>
    <property type="evidence" value="ECO:0007669"/>
    <property type="project" value="InterPro"/>
</dbReference>
<comment type="cofactor">
    <cofactor evidence="1 5">
        <name>FAD</name>
        <dbReference type="ChEBI" id="CHEBI:57692"/>
    </cofactor>
</comment>
<dbReference type="PANTHER" id="PTHR11552">
    <property type="entry name" value="GLUCOSE-METHANOL-CHOLINE GMC OXIDOREDUCTASE"/>
    <property type="match status" value="1"/>
</dbReference>
<dbReference type="Gene3D" id="3.30.410.40">
    <property type="match status" value="1"/>
</dbReference>
<reference evidence="10" key="1">
    <citation type="submission" date="2015-01" db="EMBL/GenBank/DDBJ databases">
        <title>Draft genome sequence of Rhodococcus pyridinivorans strain KG-16, a hydrocarbon-degrading bacterium.</title>
        <authorList>
            <person name="Aggarwal R.K."/>
            <person name="Dawar C."/>
        </authorList>
    </citation>
    <scope>NUCLEOTIDE SEQUENCE [LARGE SCALE GENOMIC DNA]</scope>
    <source>
        <strain evidence="10">KG-16</strain>
    </source>
</reference>
<dbReference type="SUPFAM" id="SSF54373">
    <property type="entry name" value="FAD-linked reductases, C-terminal domain"/>
    <property type="match status" value="1"/>
</dbReference>
<dbReference type="Pfam" id="PF00732">
    <property type="entry name" value="GMC_oxred_N"/>
    <property type="match status" value="1"/>
</dbReference>
<accession>A0A0V9URV0</accession>
<keyword evidence="4 5" id="KW-0274">FAD</keyword>
<dbReference type="InterPro" id="IPR007867">
    <property type="entry name" value="GMC_OxRtase_C"/>
</dbReference>
<keyword evidence="3 6" id="KW-0285">Flavoprotein</keyword>
<evidence type="ECO:0000256" key="4">
    <source>
        <dbReference type="ARBA" id="ARBA00022827"/>
    </source>
</evidence>
<evidence type="ECO:0000259" key="7">
    <source>
        <dbReference type="PROSITE" id="PS00623"/>
    </source>
</evidence>
<dbReference type="InterPro" id="IPR012132">
    <property type="entry name" value="GMC_OxRdtase"/>
</dbReference>
<protein>
    <submittedName>
        <fullName evidence="9">GMC oxidoreductase</fullName>
    </submittedName>
</protein>
<evidence type="ECO:0000256" key="1">
    <source>
        <dbReference type="ARBA" id="ARBA00001974"/>
    </source>
</evidence>
<evidence type="ECO:0000259" key="8">
    <source>
        <dbReference type="PROSITE" id="PS00624"/>
    </source>
</evidence>
<evidence type="ECO:0000256" key="6">
    <source>
        <dbReference type="RuleBase" id="RU003968"/>
    </source>
</evidence>